<reference evidence="2" key="1">
    <citation type="submission" date="2018-03" db="EMBL/GenBank/DDBJ databases">
        <authorList>
            <person name="Sun L."/>
            <person name="Liu H."/>
            <person name="Chen W."/>
            <person name="Huang K."/>
            <person name="Liu W."/>
            <person name="Gao X."/>
        </authorList>
    </citation>
    <scope>NUCLEOTIDE SEQUENCE [LARGE SCALE GENOMIC DNA]</scope>
    <source>
        <strain evidence="2">SH9</strain>
    </source>
</reference>
<name>A0A2T1HWI9_9HYPH</name>
<organism evidence="1 2">
    <name type="scientific">Alsobacter soli</name>
    <dbReference type="NCBI Taxonomy" id="2109933"/>
    <lineage>
        <taxon>Bacteria</taxon>
        <taxon>Pseudomonadati</taxon>
        <taxon>Pseudomonadota</taxon>
        <taxon>Alphaproteobacteria</taxon>
        <taxon>Hyphomicrobiales</taxon>
        <taxon>Alsobacteraceae</taxon>
        <taxon>Alsobacter</taxon>
    </lineage>
</organism>
<dbReference type="InterPro" id="IPR013433">
    <property type="entry name" value="PHA_gran_rgn"/>
</dbReference>
<protein>
    <submittedName>
        <fullName evidence="1">Polyhydroxyalkanoic acid synthase</fullName>
    </submittedName>
</protein>
<dbReference type="AlphaFoldDB" id="A0A2T1HWI9"/>
<comment type="caution">
    <text evidence="1">The sequence shown here is derived from an EMBL/GenBank/DDBJ whole genome shotgun (WGS) entry which is preliminary data.</text>
</comment>
<sequence>MPKPLVVTISHSLGREQAVARLKERIGTARQMLSQYRVAVVKDEWNDDRLDLGLRALGQTVRGTVDVKDDYVRIEVLLPWLLAAFADRVQALVHQKAPALLGHDPKRD</sequence>
<dbReference type="OrthoDB" id="8853368at2"/>
<dbReference type="EMBL" id="PVZS01000005">
    <property type="protein sequence ID" value="PSC06041.1"/>
    <property type="molecule type" value="Genomic_DNA"/>
</dbReference>
<evidence type="ECO:0000313" key="2">
    <source>
        <dbReference type="Proteomes" id="UP000239772"/>
    </source>
</evidence>
<keyword evidence="2" id="KW-1185">Reference proteome</keyword>
<dbReference type="Proteomes" id="UP000239772">
    <property type="component" value="Unassembled WGS sequence"/>
</dbReference>
<gene>
    <name evidence="1" type="ORF">SLNSH_06405</name>
</gene>
<dbReference type="Pfam" id="PF09650">
    <property type="entry name" value="PHA_gran_rgn"/>
    <property type="match status" value="1"/>
</dbReference>
<proteinExistence type="predicted"/>
<accession>A0A2T1HWI9</accession>
<evidence type="ECO:0000313" key="1">
    <source>
        <dbReference type="EMBL" id="PSC06041.1"/>
    </source>
</evidence>